<evidence type="ECO:0000256" key="1">
    <source>
        <dbReference type="SAM" id="MobiDB-lite"/>
    </source>
</evidence>
<sequence>MPNLPPPAYCPGCSLPLAPGAPGAVCPRCALPLTGPVPQRVLEIDAELWRLEARRTGLLATRQELLAGLRASGSGSGGRADAASVGSSTPIAPAAPPAAPPAARNVLLALGGALLAVAVTAFTLVSWGTLGIGGRSAVLGALTLLALGVPAPLLRRKLTATAEAVASLGLVLLLLDAYALHRVALPEAGGAGYAAVAAAVTAALWAGYGAALPRLRGPLPVALCLAQLPLPLWVLSADGGPYALSWALLATAAGDTAVALWCAGRRAGRGRRAPAVTALVAGCALGAPGLLTSAVLALRAAGWAESAHAAALLAAAAAVLLYAARRLARGAARADAAAPAAVAPAAVVPAAVAGLAVLVAGGGALWRVGALPEPGWPVLGFLLCALALGAAPVGERSVAAGLRLAAAAVCAGAALWALPAVARLVLGPLGWVFRVWDGAPRGARAAVAPGLGWPYGMALPVVLGTLAVAAAAVGRGLGAGARMPREWRVRACGGALAVAGAAAAVLPVVLDLPYRVAVVLLVALVVLLLAVPVSPPLAGTAGAAPVTALVAAVAAAVAVSGWSLAEPAMTVAVLGALAAAFAGAAVVARADAAVGPVAAVAAVVWSGAFAAALPLALDVPPHRTAFAVLGVAVATVPLAARLRACPAGVPVECAGYAVAAAAVVLTVAEPVALSLALALCGVAAGGVALRAERRPVAAYAGGALLVLAWWVRLGSWEVTSPEAYTLPVTVPVLAIGHLHRIRPEVSSWAAYGPGLATTLVPSLAAVWVDAHWPRPLLLGAAALALTVLGARSRLKAPLLMGGGTAALVAVHELAPHVVQVAGLLPRWVPPAAAGVLLLLVGATYERRLREARRLRRAVGRMR</sequence>
<feature type="transmembrane region" description="Helical" evidence="2">
    <location>
        <begin position="219"/>
        <end position="237"/>
    </location>
</feature>
<feature type="transmembrane region" description="Helical" evidence="2">
    <location>
        <begin position="453"/>
        <end position="477"/>
    </location>
</feature>
<feature type="transmembrane region" description="Helical" evidence="2">
    <location>
        <begin position="243"/>
        <end position="263"/>
    </location>
</feature>
<evidence type="ECO:0000313" key="4">
    <source>
        <dbReference type="Proteomes" id="UP000198928"/>
    </source>
</evidence>
<name>A0A1I4F1U4_9ACTN</name>
<evidence type="ECO:0000256" key="2">
    <source>
        <dbReference type="SAM" id="Phobius"/>
    </source>
</evidence>
<dbReference type="Proteomes" id="UP000198928">
    <property type="component" value="Unassembled WGS sequence"/>
</dbReference>
<dbReference type="OrthoDB" id="3416299at2"/>
<feature type="transmembrane region" description="Helical" evidence="2">
    <location>
        <begin position="571"/>
        <end position="590"/>
    </location>
</feature>
<feature type="transmembrane region" description="Helical" evidence="2">
    <location>
        <begin position="696"/>
        <end position="712"/>
    </location>
</feature>
<dbReference type="InterPro" id="IPR058062">
    <property type="entry name" value="SCO7613_C"/>
</dbReference>
<feature type="transmembrane region" description="Helical" evidence="2">
    <location>
        <begin position="724"/>
        <end position="741"/>
    </location>
</feature>
<feature type="transmembrane region" description="Helical" evidence="2">
    <location>
        <begin position="405"/>
        <end position="433"/>
    </location>
</feature>
<feature type="transmembrane region" description="Helical" evidence="2">
    <location>
        <begin position="748"/>
        <end position="768"/>
    </location>
</feature>
<accession>A0A1I4F1U4</accession>
<feature type="transmembrane region" description="Helical" evidence="2">
    <location>
        <begin position="546"/>
        <end position="565"/>
    </location>
</feature>
<feature type="transmembrane region" description="Helical" evidence="2">
    <location>
        <begin position="516"/>
        <end position="534"/>
    </location>
</feature>
<dbReference type="AlphaFoldDB" id="A0A1I4F1U4"/>
<feature type="transmembrane region" description="Helical" evidence="2">
    <location>
        <begin position="336"/>
        <end position="362"/>
    </location>
</feature>
<feature type="transmembrane region" description="Helical" evidence="2">
    <location>
        <begin position="489"/>
        <end position="510"/>
    </location>
</feature>
<feature type="transmembrane region" description="Helical" evidence="2">
    <location>
        <begin position="106"/>
        <end position="130"/>
    </location>
</feature>
<feature type="transmembrane region" description="Helical" evidence="2">
    <location>
        <begin position="275"/>
        <end position="301"/>
    </location>
</feature>
<feature type="transmembrane region" description="Helical" evidence="2">
    <location>
        <begin position="597"/>
        <end position="617"/>
    </location>
</feature>
<keyword evidence="2" id="KW-0472">Membrane</keyword>
<proteinExistence type="predicted"/>
<keyword evidence="2" id="KW-1133">Transmembrane helix</keyword>
<reference evidence="4" key="1">
    <citation type="submission" date="2016-10" db="EMBL/GenBank/DDBJ databases">
        <authorList>
            <person name="Varghese N."/>
            <person name="Submissions S."/>
        </authorList>
    </citation>
    <scope>NUCLEOTIDE SEQUENCE [LARGE SCALE GENOMIC DNA]</scope>
    <source>
        <strain evidence="4">PL19</strain>
    </source>
</reference>
<feature type="transmembrane region" description="Helical" evidence="2">
    <location>
        <begin position="307"/>
        <end position="324"/>
    </location>
</feature>
<evidence type="ECO:0000313" key="3">
    <source>
        <dbReference type="EMBL" id="SFL11413.1"/>
    </source>
</evidence>
<feature type="transmembrane region" description="Helical" evidence="2">
    <location>
        <begin position="192"/>
        <end position="212"/>
    </location>
</feature>
<keyword evidence="4" id="KW-1185">Reference proteome</keyword>
<dbReference type="NCBIfam" id="NF047321">
    <property type="entry name" value="SCO7613_CTERM"/>
    <property type="match status" value="1"/>
</dbReference>
<feature type="transmembrane region" description="Helical" evidence="2">
    <location>
        <begin position="671"/>
        <end position="689"/>
    </location>
</feature>
<dbReference type="RefSeq" id="WP_139238128.1">
    <property type="nucleotide sequence ID" value="NZ_FOSG01000013.1"/>
</dbReference>
<dbReference type="EMBL" id="FOSG01000013">
    <property type="protein sequence ID" value="SFL11413.1"/>
    <property type="molecule type" value="Genomic_DNA"/>
</dbReference>
<gene>
    <name evidence="3" type="ORF">SAMN05192584_11359</name>
</gene>
<protein>
    <submittedName>
        <fullName evidence="3">Uncharacterized protein</fullName>
    </submittedName>
</protein>
<feature type="transmembrane region" description="Helical" evidence="2">
    <location>
        <begin position="161"/>
        <end position="180"/>
    </location>
</feature>
<keyword evidence="2" id="KW-0812">Transmembrane</keyword>
<organism evidence="3 4">
    <name type="scientific">Streptomyces pini</name>
    <dbReference type="NCBI Taxonomy" id="1520580"/>
    <lineage>
        <taxon>Bacteria</taxon>
        <taxon>Bacillati</taxon>
        <taxon>Actinomycetota</taxon>
        <taxon>Actinomycetes</taxon>
        <taxon>Kitasatosporales</taxon>
        <taxon>Streptomycetaceae</taxon>
        <taxon>Streptomyces</taxon>
    </lineage>
</organism>
<feature type="region of interest" description="Disordered" evidence="1">
    <location>
        <begin position="71"/>
        <end position="96"/>
    </location>
</feature>
<feature type="transmembrane region" description="Helical" evidence="2">
    <location>
        <begin position="827"/>
        <end position="844"/>
    </location>
</feature>
<feature type="compositionally biased region" description="Low complexity" evidence="1">
    <location>
        <begin position="71"/>
        <end position="88"/>
    </location>
</feature>
<feature type="transmembrane region" description="Helical" evidence="2">
    <location>
        <begin position="136"/>
        <end position="154"/>
    </location>
</feature>
<feature type="transmembrane region" description="Helical" evidence="2">
    <location>
        <begin position="374"/>
        <end position="393"/>
    </location>
</feature>